<dbReference type="GO" id="GO:0015886">
    <property type="term" value="P:heme transport"/>
    <property type="evidence" value="ECO:0007669"/>
    <property type="project" value="InterPro"/>
</dbReference>
<evidence type="ECO:0000256" key="4">
    <source>
        <dbReference type="ARBA" id="ARBA00022448"/>
    </source>
</evidence>
<evidence type="ECO:0000256" key="3">
    <source>
        <dbReference type="ARBA" id="ARBA00015862"/>
    </source>
</evidence>
<keyword evidence="17" id="KW-1185">Reference proteome</keyword>
<keyword evidence="12" id="KW-0449">Lipoprotein</keyword>
<dbReference type="InterPro" id="IPR019957">
    <property type="entry name" value="ABC_transptr_haem-bd_IsdE"/>
</dbReference>
<accession>A0A0R1VAB1</accession>
<name>A0A0R1VAB1_9LACO</name>
<dbReference type="InterPro" id="IPR050902">
    <property type="entry name" value="ABC_Transporter_SBP"/>
</dbReference>
<dbReference type="InterPro" id="IPR002491">
    <property type="entry name" value="ABC_transptr_periplasmic_BD"/>
</dbReference>
<proteinExistence type="inferred from homology"/>
<keyword evidence="5" id="KW-1003">Cell membrane</keyword>
<dbReference type="SUPFAM" id="SSF53807">
    <property type="entry name" value="Helical backbone' metal receptor"/>
    <property type="match status" value="1"/>
</dbReference>
<evidence type="ECO:0000256" key="6">
    <source>
        <dbReference type="ARBA" id="ARBA00022617"/>
    </source>
</evidence>
<evidence type="ECO:0000256" key="14">
    <source>
        <dbReference type="ARBA" id="ARBA00031463"/>
    </source>
</evidence>
<evidence type="ECO:0000256" key="12">
    <source>
        <dbReference type="ARBA" id="ARBA00023288"/>
    </source>
</evidence>
<keyword evidence="4" id="KW-0813">Transport</keyword>
<evidence type="ECO:0000313" key="17">
    <source>
        <dbReference type="Proteomes" id="UP000051739"/>
    </source>
</evidence>
<dbReference type="GO" id="GO:0016020">
    <property type="term" value="C:membrane"/>
    <property type="evidence" value="ECO:0007669"/>
    <property type="project" value="InterPro"/>
</dbReference>
<comment type="similarity">
    <text evidence="2">Belongs to the bacterial solute-binding protein 8 family.</text>
</comment>
<dbReference type="PATRIC" id="fig|1423749.3.peg.284"/>
<evidence type="ECO:0000256" key="9">
    <source>
        <dbReference type="ARBA" id="ARBA00023004"/>
    </source>
</evidence>
<reference evidence="16 17" key="1">
    <citation type="journal article" date="2015" name="Genome Announc.">
        <title>Expanding the biotechnology potential of lactobacilli through comparative genomics of 213 strains and associated genera.</title>
        <authorList>
            <person name="Sun Z."/>
            <person name="Harris H.M."/>
            <person name="McCann A."/>
            <person name="Guo C."/>
            <person name="Argimon S."/>
            <person name="Zhang W."/>
            <person name="Yang X."/>
            <person name="Jeffery I.B."/>
            <person name="Cooney J.C."/>
            <person name="Kagawa T.F."/>
            <person name="Liu W."/>
            <person name="Song Y."/>
            <person name="Salvetti E."/>
            <person name="Wrobel A."/>
            <person name="Rasinkangas P."/>
            <person name="Parkhill J."/>
            <person name="Rea M.C."/>
            <person name="O'Sullivan O."/>
            <person name="Ritari J."/>
            <person name="Douillard F.P."/>
            <person name="Paul Ross R."/>
            <person name="Yang R."/>
            <person name="Briner A.E."/>
            <person name="Felis G.E."/>
            <person name="de Vos W.M."/>
            <person name="Barrangou R."/>
            <person name="Klaenhammer T.R."/>
            <person name="Caufield P.W."/>
            <person name="Cui Y."/>
            <person name="Zhang H."/>
            <person name="O'Toole P.W."/>
        </authorList>
    </citation>
    <scope>NUCLEOTIDE SEQUENCE [LARGE SCALE GENOMIC DNA]</scope>
    <source>
        <strain evidence="16 17">DSM 16045</strain>
    </source>
</reference>
<sequence length="291" mass="32187">MKRKVIIGSLLAFLVIIGGIAWGARVFVQKQQEQSQRIVATSAAITEIFAKLDLDLVGVPKTQAKLPARYQNVAKIGSPMAPSVEKIDSLNPTTVYAVSTLKDQYNSAFKKQAVNVVYLKLDSVKQLKGTLSSLGKQYHRTRQAHTANQEIDSAITTVKKRIHGRKPRVLILMGMPGAGYMIMTEKTYVGYLVKIAGGENVYAANGQSFISPNNESLAQQKPDVILRLAHALPDQTIPQFNDEFKNNPVWAQMPAVKNHRVYDLKQPTFNASANINAAKALKQVSQWLYPK</sequence>
<dbReference type="PANTHER" id="PTHR30535:SF36">
    <property type="entry name" value="HIGH-AFFINITY HEME UPTAKE SYSTEM PROTEIN ISDE"/>
    <property type="match status" value="1"/>
</dbReference>
<dbReference type="PANTHER" id="PTHR30535">
    <property type="entry name" value="VITAMIN B12-BINDING PROTEIN"/>
    <property type="match status" value="1"/>
</dbReference>
<keyword evidence="11" id="KW-0564">Palmitate</keyword>
<evidence type="ECO:0000259" key="15">
    <source>
        <dbReference type="PROSITE" id="PS50983"/>
    </source>
</evidence>
<comment type="caution">
    <text evidence="16">The sequence shown here is derived from an EMBL/GenBank/DDBJ whole genome shotgun (WGS) entry which is preliminary data.</text>
</comment>
<feature type="domain" description="Fe/B12 periplasmic-binding" evidence="15">
    <location>
        <begin position="37"/>
        <end position="291"/>
    </location>
</feature>
<keyword evidence="6" id="KW-0349">Heme</keyword>
<dbReference type="AlphaFoldDB" id="A0A0R1VAB1"/>
<organism evidence="16 17">
    <name type="scientific">Limosilactobacillus gastricus DSM 16045</name>
    <dbReference type="NCBI Taxonomy" id="1423749"/>
    <lineage>
        <taxon>Bacteria</taxon>
        <taxon>Bacillati</taxon>
        <taxon>Bacillota</taxon>
        <taxon>Bacilli</taxon>
        <taxon>Lactobacillales</taxon>
        <taxon>Lactobacillaceae</taxon>
        <taxon>Limosilactobacillus</taxon>
    </lineage>
</organism>
<keyword evidence="9" id="KW-0408">Iron</keyword>
<dbReference type="RefSeq" id="WP_056937347.1">
    <property type="nucleotide sequence ID" value="NZ_AZFN01000011.1"/>
</dbReference>
<keyword evidence="8" id="KW-0732">Signal</keyword>
<evidence type="ECO:0000256" key="5">
    <source>
        <dbReference type="ARBA" id="ARBA00022475"/>
    </source>
</evidence>
<gene>
    <name evidence="16" type="ORF">FC60_GL000284</name>
</gene>
<dbReference type="Gene3D" id="3.40.50.1980">
    <property type="entry name" value="Nitrogenase molybdenum iron protein domain"/>
    <property type="match status" value="2"/>
</dbReference>
<dbReference type="PROSITE" id="PS50983">
    <property type="entry name" value="FE_B12_PBP"/>
    <property type="match status" value="1"/>
</dbReference>
<evidence type="ECO:0000256" key="8">
    <source>
        <dbReference type="ARBA" id="ARBA00022729"/>
    </source>
</evidence>
<evidence type="ECO:0000313" key="16">
    <source>
        <dbReference type="EMBL" id="KRM02464.1"/>
    </source>
</evidence>
<evidence type="ECO:0000256" key="13">
    <source>
        <dbReference type="ARBA" id="ARBA00031148"/>
    </source>
</evidence>
<evidence type="ECO:0000256" key="10">
    <source>
        <dbReference type="ARBA" id="ARBA00023136"/>
    </source>
</evidence>
<evidence type="ECO:0000256" key="2">
    <source>
        <dbReference type="ARBA" id="ARBA00008814"/>
    </source>
</evidence>
<evidence type="ECO:0000256" key="1">
    <source>
        <dbReference type="ARBA" id="ARBA00001970"/>
    </source>
</evidence>
<dbReference type="GO" id="GO:0046872">
    <property type="term" value="F:metal ion binding"/>
    <property type="evidence" value="ECO:0007669"/>
    <property type="project" value="UniProtKB-KW"/>
</dbReference>
<dbReference type="EMBL" id="AZFN01000011">
    <property type="protein sequence ID" value="KRM02464.1"/>
    <property type="molecule type" value="Genomic_DNA"/>
</dbReference>
<dbReference type="Pfam" id="PF01497">
    <property type="entry name" value="Peripla_BP_2"/>
    <property type="match status" value="1"/>
</dbReference>
<keyword evidence="7" id="KW-0479">Metal-binding</keyword>
<dbReference type="GO" id="GO:0020037">
    <property type="term" value="F:heme binding"/>
    <property type="evidence" value="ECO:0007669"/>
    <property type="project" value="InterPro"/>
</dbReference>
<protein>
    <recommendedName>
        <fullName evidence="3">High-affinity heme uptake system protein IsdE</fullName>
    </recommendedName>
    <alternativeName>
        <fullName evidence="14">Iron-regulated surface determinant protein E</fullName>
    </alternativeName>
    <alternativeName>
        <fullName evidence="13">Staphylococcal iron-regulated protein F</fullName>
    </alternativeName>
</protein>
<dbReference type="Proteomes" id="UP000051739">
    <property type="component" value="Unassembled WGS sequence"/>
</dbReference>
<keyword evidence="10" id="KW-0472">Membrane</keyword>
<comment type="cofactor">
    <cofactor evidence="1">
        <name>heme b</name>
        <dbReference type="ChEBI" id="CHEBI:60344"/>
    </cofactor>
</comment>
<evidence type="ECO:0000256" key="11">
    <source>
        <dbReference type="ARBA" id="ARBA00023139"/>
    </source>
</evidence>
<dbReference type="NCBIfam" id="TIGR03659">
    <property type="entry name" value="IsdE"/>
    <property type="match status" value="1"/>
</dbReference>
<dbReference type="GO" id="GO:0071281">
    <property type="term" value="P:cellular response to iron ion"/>
    <property type="evidence" value="ECO:0007669"/>
    <property type="project" value="TreeGrafter"/>
</dbReference>
<evidence type="ECO:0000256" key="7">
    <source>
        <dbReference type="ARBA" id="ARBA00022723"/>
    </source>
</evidence>